<evidence type="ECO:0000313" key="6">
    <source>
        <dbReference type="EMBL" id="KAJ8539911.1"/>
    </source>
</evidence>
<dbReference type="SUPFAM" id="SSF52833">
    <property type="entry name" value="Thioredoxin-like"/>
    <property type="match status" value="1"/>
</dbReference>
<dbReference type="SUPFAM" id="SSF47616">
    <property type="entry name" value="GST C-terminal domain-like"/>
    <property type="match status" value="1"/>
</dbReference>
<dbReference type="Gene3D" id="3.40.30.10">
    <property type="entry name" value="Glutaredoxin"/>
    <property type="match status" value="1"/>
</dbReference>
<gene>
    <name evidence="6" type="ORF">K7X08_026300</name>
</gene>
<dbReference type="SFLD" id="SFLDG01152">
    <property type="entry name" value="Main.3:_Omega-_and_Tau-like"/>
    <property type="match status" value="1"/>
</dbReference>
<dbReference type="CDD" id="cd03058">
    <property type="entry name" value="GST_N_Tau"/>
    <property type="match status" value="1"/>
</dbReference>
<name>A0A9Q1LQ71_9SOLA</name>
<dbReference type="EMBL" id="JAJAGQ010000016">
    <property type="protein sequence ID" value="KAJ8539911.1"/>
    <property type="molecule type" value="Genomic_DNA"/>
</dbReference>
<evidence type="ECO:0000256" key="3">
    <source>
        <dbReference type="RuleBase" id="RU369102"/>
    </source>
</evidence>
<dbReference type="InterPro" id="IPR004045">
    <property type="entry name" value="Glutathione_S-Trfase_N"/>
</dbReference>
<accession>A0A9Q1LQ71</accession>
<dbReference type="Pfam" id="PF02798">
    <property type="entry name" value="GST_N"/>
    <property type="match status" value="1"/>
</dbReference>
<dbReference type="InterPro" id="IPR036282">
    <property type="entry name" value="Glutathione-S-Trfase_C_sf"/>
</dbReference>
<comment type="subcellular location">
    <subcellularLocation>
        <location evidence="3">Cytoplasm</location>
        <location evidence="3">Cytosol</location>
    </subcellularLocation>
</comment>
<dbReference type="AlphaFoldDB" id="A0A9Q1LQ71"/>
<dbReference type="GO" id="GO:0006749">
    <property type="term" value="P:glutathione metabolic process"/>
    <property type="evidence" value="ECO:0007669"/>
    <property type="project" value="InterPro"/>
</dbReference>
<comment type="function">
    <text evidence="3">Is involved in the conjugation of reduced glutathione to a wide number of exogenous and endogenous hydrophobic electrophiles.</text>
</comment>
<dbReference type="Proteomes" id="UP001152561">
    <property type="component" value="Unassembled WGS sequence"/>
</dbReference>
<protein>
    <recommendedName>
        <fullName evidence="3">Glutathione S-transferase</fullName>
        <ecNumber evidence="3">2.5.1.18</ecNumber>
    </recommendedName>
</protein>
<keyword evidence="3" id="KW-0963">Cytoplasm</keyword>
<dbReference type="Gene3D" id="1.20.1050.10">
    <property type="match status" value="1"/>
</dbReference>
<proteinExistence type="inferred from homology"/>
<dbReference type="GO" id="GO:0005829">
    <property type="term" value="C:cytosol"/>
    <property type="evidence" value="ECO:0007669"/>
    <property type="project" value="UniProtKB-SubCell"/>
</dbReference>
<dbReference type="PANTHER" id="PTHR11260:SF711">
    <property type="entry name" value="GLUTATHIONE S-TRANSFERASE U9"/>
    <property type="match status" value="1"/>
</dbReference>
<evidence type="ECO:0000256" key="2">
    <source>
        <dbReference type="ARBA" id="ARBA00047960"/>
    </source>
</evidence>
<dbReference type="InterPro" id="IPR040079">
    <property type="entry name" value="Glutathione_S-Trfase"/>
</dbReference>
<feature type="domain" description="GST N-terminal" evidence="4">
    <location>
        <begin position="5"/>
        <end position="84"/>
    </location>
</feature>
<evidence type="ECO:0000256" key="1">
    <source>
        <dbReference type="ARBA" id="ARBA00022679"/>
    </source>
</evidence>
<dbReference type="PANTHER" id="PTHR11260">
    <property type="entry name" value="GLUTATHIONE S-TRANSFERASE, GST, SUPERFAMILY, GST DOMAIN CONTAINING"/>
    <property type="match status" value="1"/>
</dbReference>
<dbReference type="GO" id="GO:0004364">
    <property type="term" value="F:glutathione transferase activity"/>
    <property type="evidence" value="ECO:0007669"/>
    <property type="project" value="UniProtKB-UniRule"/>
</dbReference>
<evidence type="ECO:0000259" key="4">
    <source>
        <dbReference type="PROSITE" id="PS50404"/>
    </source>
</evidence>
<dbReference type="PROSITE" id="PS50405">
    <property type="entry name" value="GST_CTER"/>
    <property type="match status" value="1"/>
</dbReference>
<comment type="similarity">
    <text evidence="3">Belongs to the GST superfamily.</text>
</comment>
<comment type="caution">
    <text evidence="6">The sequence shown here is derived from an EMBL/GenBank/DDBJ whole genome shotgun (WGS) entry which is preliminary data.</text>
</comment>
<keyword evidence="7" id="KW-1185">Reference proteome</keyword>
<feature type="domain" description="GST C-terminal" evidence="5">
    <location>
        <begin position="90"/>
        <end position="221"/>
    </location>
</feature>
<dbReference type="SFLD" id="SFLDS00019">
    <property type="entry name" value="Glutathione_Transferase_(cytos"/>
    <property type="match status" value="1"/>
</dbReference>
<organism evidence="6 7">
    <name type="scientific">Anisodus acutangulus</name>
    <dbReference type="NCBI Taxonomy" id="402998"/>
    <lineage>
        <taxon>Eukaryota</taxon>
        <taxon>Viridiplantae</taxon>
        <taxon>Streptophyta</taxon>
        <taxon>Embryophyta</taxon>
        <taxon>Tracheophyta</taxon>
        <taxon>Spermatophyta</taxon>
        <taxon>Magnoliopsida</taxon>
        <taxon>eudicotyledons</taxon>
        <taxon>Gunneridae</taxon>
        <taxon>Pentapetalae</taxon>
        <taxon>asterids</taxon>
        <taxon>lamiids</taxon>
        <taxon>Solanales</taxon>
        <taxon>Solanaceae</taxon>
        <taxon>Solanoideae</taxon>
        <taxon>Hyoscyameae</taxon>
        <taxon>Anisodus</taxon>
    </lineage>
</organism>
<evidence type="ECO:0000259" key="5">
    <source>
        <dbReference type="PROSITE" id="PS50405"/>
    </source>
</evidence>
<comment type="catalytic activity">
    <reaction evidence="2 3">
        <text>RX + glutathione = an S-substituted glutathione + a halide anion + H(+)</text>
        <dbReference type="Rhea" id="RHEA:16437"/>
        <dbReference type="ChEBI" id="CHEBI:15378"/>
        <dbReference type="ChEBI" id="CHEBI:16042"/>
        <dbReference type="ChEBI" id="CHEBI:17792"/>
        <dbReference type="ChEBI" id="CHEBI:57925"/>
        <dbReference type="ChEBI" id="CHEBI:90779"/>
        <dbReference type="EC" id="2.5.1.18"/>
    </reaction>
</comment>
<dbReference type="PROSITE" id="PS50404">
    <property type="entry name" value="GST_NTER"/>
    <property type="match status" value="1"/>
</dbReference>
<dbReference type="EC" id="2.5.1.18" evidence="3"/>
<dbReference type="InterPro" id="IPR010987">
    <property type="entry name" value="Glutathione-S-Trfase_C-like"/>
</dbReference>
<reference evidence="7" key="1">
    <citation type="journal article" date="2023" name="Proc. Natl. Acad. Sci. U.S.A.">
        <title>Genomic and structural basis for evolution of tropane alkaloid biosynthesis.</title>
        <authorList>
            <person name="Wanga Y.-J."/>
            <person name="Taina T."/>
            <person name="Yua J.-Y."/>
            <person name="Lia J."/>
            <person name="Xua B."/>
            <person name="Chenc J."/>
            <person name="D'Auriad J.C."/>
            <person name="Huanga J.-P."/>
            <person name="Huanga S.-X."/>
        </authorList>
    </citation>
    <scope>NUCLEOTIDE SEQUENCE [LARGE SCALE GENOMIC DNA]</scope>
    <source>
        <strain evidence="7">cv. KIB-2019</strain>
    </source>
</reference>
<evidence type="ECO:0000313" key="7">
    <source>
        <dbReference type="Proteomes" id="UP001152561"/>
    </source>
</evidence>
<dbReference type="FunFam" id="3.40.30.10:FF:000197">
    <property type="entry name" value="Glutathione S-transferase U10"/>
    <property type="match status" value="1"/>
</dbReference>
<dbReference type="SFLD" id="SFLDG00358">
    <property type="entry name" value="Main_(cytGST)"/>
    <property type="match status" value="1"/>
</dbReference>
<dbReference type="InterPro" id="IPR036249">
    <property type="entry name" value="Thioredoxin-like_sf"/>
</dbReference>
<dbReference type="CDD" id="cd03185">
    <property type="entry name" value="GST_C_Tau"/>
    <property type="match status" value="1"/>
</dbReference>
<keyword evidence="1 3" id="KW-0808">Transferase</keyword>
<sequence>MGEDNKVTLHGMWASPYVKRVELALKVKGIPYGYVEEDLSNKSSLLLKYNPIHKKVPILVHNGKPVSESFVILEYIDETWKNEPRLFPEDPYERARVRFWASYIQQVSDCLLKVLKGEGREKGVEELFEKMKVLEDGIKNSSMGINTNIQGKDMGLLDIIIVITLGAYKVQEEVFGVKILDPERTPLLYSWITTLIELPILKGITPPHDKVVSFLQFLKEIVFNAPTN</sequence>
<dbReference type="InterPro" id="IPR045073">
    <property type="entry name" value="Omega/Tau-like"/>
</dbReference>
<dbReference type="OrthoDB" id="4951845at2759"/>
<dbReference type="InterPro" id="IPR045074">
    <property type="entry name" value="GST_C_Tau"/>
</dbReference>